<dbReference type="EMBL" id="WJXA01000003">
    <property type="protein sequence ID" value="KAF7147845.1"/>
    <property type="molecule type" value="Genomic_DNA"/>
</dbReference>
<feature type="signal peptide" evidence="1">
    <location>
        <begin position="1"/>
        <end position="27"/>
    </location>
</feature>
<comment type="caution">
    <text evidence="2">The sequence shown here is derived from an EMBL/GenBank/DDBJ whole genome shotgun (WGS) entry which is preliminary data.</text>
</comment>
<evidence type="ECO:0000256" key="1">
    <source>
        <dbReference type="SAM" id="SignalP"/>
    </source>
</evidence>
<feature type="chain" id="PRO_5032510610" evidence="1">
    <location>
        <begin position="28"/>
        <end position="185"/>
    </location>
</feature>
<name>A0A834H8S3_RHOSS</name>
<evidence type="ECO:0000313" key="2">
    <source>
        <dbReference type="EMBL" id="KAF7147845.1"/>
    </source>
</evidence>
<keyword evidence="3" id="KW-1185">Reference proteome</keyword>
<proteinExistence type="predicted"/>
<keyword evidence="1" id="KW-0732">Signal</keyword>
<sequence>MSFSFFIAKIILLVGLLLLSITSPTDQATSLCHLDPTKSDEFPGVIRFPIPQDFDSIPQEFRALVGTEFARPKNHLYPTVRICAGSIFVINRTSPLSPFRSNPHPDELHPANEVHQFLGYSFFSAEQRFRTELNRLPRIPVREPPKVRTYDFPKVVPTHNNVFEDLQSQKFCITSSLKIGKNFLY</sequence>
<dbReference type="Proteomes" id="UP000626092">
    <property type="component" value="Unassembled WGS sequence"/>
</dbReference>
<reference evidence="2" key="1">
    <citation type="submission" date="2019-11" db="EMBL/GenBank/DDBJ databases">
        <authorList>
            <person name="Liu Y."/>
            <person name="Hou J."/>
            <person name="Li T.-Q."/>
            <person name="Guan C.-H."/>
            <person name="Wu X."/>
            <person name="Wu H.-Z."/>
            <person name="Ling F."/>
            <person name="Zhang R."/>
            <person name="Shi X.-G."/>
            <person name="Ren J.-P."/>
            <person name="Chen E.-F."/>
            <person name="Sun J.-M."/>
        </authorList>
    </citation>
    <scope>NUCLEOTIDE SEQUENCE</scope>
    <source>
        <strain evidence="2">Adult_tree_wgs_1</strain>
        <tissue evidence="2">Leaves</tissue>
    </source>
</reference>
<dbReference type="AlphaFoldDB" id="A0A834H8S3"/>
<evidence type="ECO:0000313" key="3">
    <source>
        <dbReference type="Proteomes" id="UP000626092"/>
    </source>
</evidence>
<gene>
    <name evidence="2" type="ORF">RHSIM_Rhsim03G0037100</name>
</gene>
<organism evidence="2 3">
    <name type="scientific">Rhododendron simsii</name>
    <name type="common">Sims's rhododendron</name>
    <dbReference type="NCBI Taxonomy" id="118357"/>
    <lineage>
        <taxon>Eukaryota</taxon>
        <taxon>Viridiplantae</taxon>
        <taxon>Streptophyta</taxon>
        <taxon>Embryophyta</taxon>
        <taxon>Tracheophyta</taxon>
        <taxon>Spermatophyta</taxon>
        <taxon>Magnoliopsida</taxon>
        <taxon>eudicotyledons</taxon>
        <taxon>Gunneridae</taxon>
        <taxon>Pentapetalae</taxon>
        <taxon>asterids</taxon>
        <taxon>Ericales</taxon>
        <taxon>Ericaceae</taxon>
        <taxon>Ericoideae</taxon>
        <taxon>Rhodoreae</taxon>
        <taxon>Rhododendron</taxon>
    </lineage>
</organism>
<protein>
    <submittedName>
        <fullName evidence="2">Uncharacterized protein</fullName>
    </submittedName>
</protein>
<accession>A0A834H8S3</accession>